<dbReference type="EMBL" id="JACEEZ010024490">
    <property type="protein sequence ID" value="KAG0710121.1"/>
    <property type="molecule type" value="Genomic_DNA"/>
</dbReference>
<evidence type="ECO:0000256" key="2">
    <source>
        <dbReference type="ARBA" id="ARBA00006375"/>
    </source>
</evidence>
<gene>
    <name evidence="8" type="primary">SLC25A32</name>
    <name evidence="8" type="ORF">GWK47_023443</name>
</gene>
<evidence type="ECO:0000256" key="5">
    <source>
        <dbReference type="PROSITE-ProRule" id="PRU00282"/>
    </source>
</evidence>
<dbReference type="Gene3D" id="1.50.40.10">
    <property type="entry name" value="Mitochondrial carrier domain"/>
    <property type="match status" value="1"/>
</dbReference>
<evidence type="ECO:0000256" key="3">
    <source>
        <dbReference type="ARBA" id="ARBA00022692"/>
    </source>
</evidence>
<comment type="caution">
    <text evidence="8">The sequence shown here is derived from an EMBL/GenBank/DDBJ whole genome shotgun (WGS) entry which is preliminary data.</text>
</comment>
<dbReference type="Pfam" id="PF00153">
    <property type="entry name" value="Mito_carr"/>
    <property type="match status" value="1"/>
</dbReference>
<sequence>MSTGRVSLYAIEPTGTKLNGILGFYKGLSPNLMRVVPATAITFLVYEKSSHFLLQRRDDASPASQDPASTSQDPASTSQDPSSTSQDKSSTSQNTARHLEAPQKEDK</sequence>
<evidence type="ECO:0000313" key="9">
    <source>
        <dbReference type="Proteomes" id="UP000770661"/>
    </source>
</evidence>
<accession>A0A8J4XM45</accession>
<organism evidence="8 9">
    <name type="scientific">Chionoecetes opilio</name>
    <name type="common">Atlantic snow crab</name>
    <name type="synonym">Cancer opilio</name>
    <dbReference type="NCBI Taxonomy" id="41210"/>
    <lineage>
        <taxon>Eukaryota</taxon>
        <taxon>Metazoa</taxon>
        <taxon>Ecdysozoa</taxon>
        <taxon>Arthropoda</taxon>
        <taxon>Crustacea</taxon>
        <taxon>Multicrustacea</taxon>
        <taxon>Malacostraca</taxon>
        <taxon>Eumalacostraca</taxon>
        <taxon>Eucarida</taxon>
        <taxon>Decapoda</taxon>
        <taxon>Pleocyemata</taxon>
        <taxon>Brachyura</taxon>
        <taxon>Eubrachyura</taxon>
        <taxon>Majoidea</taxon>
        <taxon>Majidae</taxon>
        <taxon>Chionoecetes</taxon>
    </lineage>
</organism>
<dbReference type="Proteomes" id="UP000770661">
    <property type="component" value="Unassembled WGS sequence"/>
</dbReference>
<keyword evidence="3 5" id="KW-0812">Transmembrane</keyword>
<evidence type="ECO:0000256" key="4">
    <source>
        <dbReference type="ARBA" id="ARBA00023136"/>
    </source>
</evidence>
<keyword evidence="4 5" id="KW-0472">Membrane</keyword>
<dbReference type="GO" id="GO:0016020">
    <property type="term" value="C:membrane"/>
    <property type="evidence" value="ECO:0007669"/>
    <property type="project" value="UniProtKB-SubCell"/>
</dbReference>
<evidence type="ECO:0000256" key="7">
    <source>
        <dbReference type="SAM" id="MobiDB-lite"/>
    </source>
</evidence>
<feature type="region of interest" description="Disordered" evidence="7">
    <location>
        <begin position="56"/>
        <end position="107"/>
    </location>
</feature>
<dbReference type="OrthoDB" id="7921238at2759"/>
<feature type="compositionally biased region" description="Low complexity" evidence="7">
    <location>
        <begin position="71"/>
        <end position="93"/>
    </location>
</feature>
<dbReference type="PROSITE" id="PS50920">
    <property type="entry name" value="SOLCAR"/>
    <property type="match status" value="1"/>
</dbReference>
<keyword evidence="6" id="KW-0813">Transport</keyword>
<comment type="similarity">
    <text evidence="2 6">Belongs to the mitochondrial carrier (TC 2.A.29) family.</text>
</comment>
<dbReference type="InterPro" id="IPR023395">
    <property type="entry name" value="MCP_dom_sf"/>
</dbReference>
<comment type="subcellular location">
    <subcellularLocation>
        <location evidence="1">Membrane</location>
        <topology evidence="1">Multi-pass membrane protein</topology>
    </subcellularLocation>
</comment>
<evidence type="ECO:0000256" key="6">
    <source>
        <dbReference type="RuleBase" id="RU000488"/>
    </source>
</evidence>
<evidence type="ECO:0000256" key="1">
    <source>
        <dbReference type="ARBA" id="ARBA00004141"/>
    </source>
</evidence>
<dbReference type="AlphaFoldDB" id="A0A8J4XM45"/>
<feature type="repeat" description="Solcar" evidence="5">
    <location>
        <begin position="1"/>
        <end position="52"/>
    </location>
</feature>
<evidence type="ECO:0000313" key="8">
    <source>
        <dbReference type="EMBL" id="KAG0710121.1"/>
    </source>
</evidence>
<reference evidence="8" key="1">
    <citation type="submission" date="2020-07" db="EMBL/GenBank/DDBJ databases">
        <title>The High-quality genome of the commercially important snow crab, Chionoecetes opilio.</title>
        <authorList>
            <person name="Jeong J.-H."/>
            <person name="Ryu S."/>
        </authorList>
    </citation>
    <scope>NUCLEOTIDE SEQUENCE</scope>
    <source>
        <strain evidence="8">MADBK_172401_WGS</strain>
        <tissue evidence="8">Digestive gland</tissue>
    </source>
</reference>
<dbReference type="SUPFAM" id="SSF103506">
    <property type="entry name" value="Mitochondrial carrier"/>
    <property type="match status" value="1"/>
</dbReference>
<keyword evidence="9" id="KW-1185">Reference proteome</keyword>
<feature type="compositionally biased region" description="Basic and acidic residues" evidence="7">
    <location>
        <begin position="97"/>
        <end position="107"/>
    </location>
</feature>
<name>A0A8J4XM45_CHIOP</name>
<protein>
    <submittedName>
        <fullName evidence="8">Mitochondrial folate transporter/carrier</fullName>
    </submittedName>
</protein>
<proteinExistence type="inferred from homology"/>
<dbReference type="InterPro" id="IPR018108">
    <property type="entry name" value="MCP_transmembrane"/>
</dbReference>